<dbReference type="Pfam" id="PF07670">
    <property type="entry name" value="Gate"/>
    <property type="match status" value="2"/>
</dbReference>
<feature type="transmembrane region" description="Helical" evidence="1">
    <location>
        <begin position="388"/>
        <end position="407"/>
    </location>
</feature>
<evidence type="ECO:0000259" key="2">
    <source>
        <dbReference type="PROSITE" id="PS51711"/>
    </source>
</evidence>
<protein>
    <submittedName>
        <fullName evidence="3">Ferrous iron transporter B</fullName>
    </submittedName>
</protein>
<evidence type="ECO:0000313" key="3">
    <source>
        <dbReference type="EMBL" id="RKX70181.1"/>
    </source>
</evidence>
<feature type="transmembrane region" description="Helical" evidence="1">
    <location>
        <begin position="201"/>
        <end position="221"/>
    </location>
</feature>
<dbReference type="PROSITE" id="PS51711">
    <property type="entry name" value="G_FEOB"/>
    <property type="match status" value="1"/>
</dbReference>
<feature type="domain" description="FeoB-type G" evidence="2">
    <location>
        <begin position="1"/>
        <end position="162"/>
    </location>
</feature>
<dbReference type="Pfam" id="PF07664">
    <property type="entry name" value="FeoB_C"/>
    <property type="match status" value="1"/>
</dbReference>
<dbReference type="InterPro" id="IPR030389">
    <property type="entry name" value="G_FEOB_dom"/>
</dbReference>
<dbReference type="PANTHER" id="PTHR43185:SF1">
    <property type="entry name" value="FE(2+) TRANSPORTER FEOB"/>
    <property type="match status" value="1"/>
</dbReference>
<dbReference type="InterPro" id="IPR006073">
    <property type="entry name" value="GTP-bd"/>
</dbReference>
<feature type="transmembrane region" description="Helical" evidence="1">
    <location>
        <begin position="518"/>
        <end position="538"/>
    </location>
</feature>
<evidence type="ECO:0000256" key="1">
    <source>
        <dbReference type="SAM" id="Phobius"/>
    </source>
</evidence>
<feature type="transmembrane region" description="Helical" evidence="1">
    <location>
        <begin position="550"/>
        <end position="568"/>
    </location>
</feature>
<dbReference type="SUPFAM" id="SSF52540">
    <property type="entry name" value="P-loop containing nucleoside triphosphate hydrolases"/>
    <property type="match status" value="1"/>
</dbReference>
<feature type="transmembrane region" description="Helical" evidence="1">
    <location>
        <begin position="478"/>
        <end position="498"/>
    </location>
</feature>
<keyword evidence="1" id="KW-0812">Transmembrane</keyword>
<feature type="transmembrane region" description="Helical" evidence="1">
    <location>
        <begin position="358"/>
        <end position="382"/>
    </location>
</feature>
<accession>A0A660SJJ2</accession>
<sequence length="571" mass="63158">MRKILLVGNPNVGKSVIFSRLTGVYVIASNYPGTTVEYTKGYMHLGDEKIEIIDVPGTYSLDPTSKAEEVAVKMITETEGILIDIIDATNLERNLNLALQLIKLKRPMIIVLNLWDEAGHIGIEIDKNRLELILGIPVVSTCGITGEGIRELVKRIPEAKVSDFEYEKDERWGKIGEIVTKVQKVRHRHHTFLERLGDATIHPLTGIPIAILILLLIFFIIRRIGEGLISYLFDPIFENLWAPLISSLSRSIGPSIFHDILIGKLIEGRIDFVESLGLLTTGLYVPIAMVLPYVFAFYLVLSILEDSGYLPRLGVLVDTIMHRFGIHGLAIVPMLLGLGCNVPGALATRVLETRRERFIAATMMAIAVPCMAQIAMIFGLVGRYGPKALFFVFFSLFVVWLILGILLKTLIRGESPEIFVEIPPYRLPYLKAILTKVEMRIISFLFEAVPWVLIGVIIVNILYVSGVISFLGTILAPLITGLLGLPPEAVAALIIGFLRKDVAVGMLSPLGLSESQLIVASVVLTMYFPCAATFTILLRELGIRDMCRSALIMIITALTIGTILNLIFTVF</sequence>
<dbReference type="Gene3D" id="3.40.50.300">
    <property type="entry name" value="P-loop containing nucleotide triphosphate hydrolases"/>
    <property type="match status" value="1"/>
</dbReference>
<organism evidence="3 4">
    <name type="scientific">candidate division WOR-3 bacterium</name>
    <dbReference type="NCBI Taxonomy" id="2052148"/>
    <lineage>
        <taxon>Bacteria</taxon>
        <taxon>Bacteria division WOR-3</taxon>
    </lineage>
</organism>
<dbReference type="InterPro" id="IPR011640">
    <property type="entry name" value="Fe2_transport_prot_B_C"/>
</dbReference>
<dbReference type="GO" id="GO:0005886">
    <property type="term" value="C:plasma membrane"/>
    <property type="evidence" value="ECO:0007669"/>
    <property type="project" value="TreeGrafter"/>
</dbReference>
<proteinExistence type="predicted"/>
<dbReference type="GO" id="GO:0005525">
    <property type="term" value="F:GTP binding"/>
    <property type="evidence" value="ECO:0007669"/>
    <property type="project" value="InterPro"/>
</dbReference>
<dbReference type="Proteomes" id="UP000268469">
    <property type="component" value="Unassembled WGS sequence"/>
</dbReference>
<feature type="transmembrane region" description="Helical" evidence="1">
    <location>
        <begin position="324"/>
        <end position="346"/>
    </location>
</feature>
<dbReference type="InterPro" id="IPR027417">
    <property type="entry name" value="P-loop_NTPase"/>
</dbReference>
<dbReference type="Pfam" id="PF02421">
    <property type="entry name" value="FeoB_N"/>
    <property type="match status" value="1"/>
</dbReference>
<dbReference type="InterPro" id="IPR050860">
    <property type="entry name" value="FeoB_GTPase"/>
</dbReference>
<feature type="transmembrane region" description="Helical" evidence="1">
    <location>
        <begin position="283"/>
        <end position="304"/>
    </location>
</feature>
<evidence type="ECO:0000313" key="4">
    <source>
        <dbReference type="Proteomes" id="UP000268469"/>
    </source>
</evidence>
<gene>
    <name evidence="3" type="ORF">DRP53_05865</name>
</gene>
<dbReference type="InterPro" id="IPR011642">
    <property type="entry name" value="Gate_dom"/>
</dbReference>
<keyword evidence="1" id="KW-1133">Transmembrane helix</keyword>
<dbReference type="CDD" id="cd01879">
    <property type="entry name" value="FeoB"/>
    <property type="match status" value="1"/>
</dbReference>
<dbReference type="EMBL" id="QNBE01000048">
    <property type="protein sequence ID" value="RKX70181.1"/>
    <property type="molecule type" value="Genomic_DNA"/>
</dbReference>
<name>A0A660SJJ2_UNCW3</name>
<comment type="caution">
    <text evidence="3">The sequence shown here is derived from an EMBL/GenBank/DDBJ whole genome shotgun (WGS) entry which is preliminary data.</text>
</comment>
<reference evidence="3 4" key="1">
    <citation type="submission" date="2018-06" db="EMBL/GenBank/DDBJ databases">
        <title>Extensive metabolic versatility and redundancy in microbially diverse, dynamic hydrothermal sediments.</title>
        <authorList>
            <person name="Dombrowski N."/>
            <person name="Teske A."/>
            <person name="Baker B.J."/>
        </authorList>
    </citation>
    <scope>NUCLEOTIDE SEQUENCE [LARGE SCALE GENOMIC DNA]</scope>
    <source>
        <strain evidence="3">B36_G15</strain>
    </source>
</reference>
<feature type="transmembrane region" description="Helical" evidence="1">
    <location>
        <begin position="452"/>
        <end position="471"/>
    </location>
</feature>
<dbReference type="InterPro" id="IPR005225">
    <property type="entry name" value="Small_GTP-bd"/>
</dbReference>
<dbReference type="GO" id="GO:0015093">
    <property type="term" value="F:ferrous iron transmembrane transporter activity"/>
    <property type="evidence" value="ECO:0007669"/>
    <property type="project" value="InterPro"/>
</dbReference>
<keyword evidence="1" id="KW-0472">Membrane</keyword>
<dbReference type="NCBIfam" id="TIGR00231">
    <property type="entry name" value="small_GTP"/>
    <property type="match status" value="1"/>
</dbReference>
<dbReference type="AlphaFoldDB" id="A0A660SJJ2"/>
<dbReference type="PANTHER" id="PTHR43185">
    <property type="entry name" value="FERROUS IRON TRANSPORT PROTEIN B"/>
    <property type="match status" value="1"/>
</dbReference>
<dbReference type="PRINTS" id="PR00326">
    <property type="entry name" value="GTP1OBG"/>
</dbReference>